<dbReference type="GO" id="GO:0140359">
    <property type="term" value="F:ABC-type transporter activity"/>
    <property type="evidence" value="ECO:0007669"/>
    <property type="project" value="InterPro"/>
</dbReference>
<reference evidence="10 11" key="1">
    <citation type="submission" date="2016-03" db="EMBL/GenBank/DDBJ databases">
        <title>Draft genome sequence of Paenibacillus glacialis DSM 22343.</title>
        <authorList>
            <person name="Shin S.-K."/>
            <person name="Yi H."/>
        </authorList>
    </citation>
    <scope>NUCLEOTIDE SEQUENCE [LARGE SCALE GENOMIC DNA]</scope>
    <source>
        <strain evidence="10 11">DSM 22343</strain>
    </source>
</reference>
<dbReference type="PROSITE" id="PS51012">
    <property type="entry name" value="ABC_TM2"/>
    <property type="match status" value="1"/>
</dbReference>
<proteinExistence type="inferred from homology"/>
<evidence type="ECO:0000256" key="2">
    <source>
        <dbReference type="ARBA" id="ARBA00007783"/>
    </source>
</evidence>
<dbReference type="Proteomes" id="UP000076967">
    <property type="component" value="Unassembled WGS sequence"/>
</dbReference>
<evidence type="ECO:0000256" key="7">
    <source>
        <dbReference type="ARBA" id="ARBA00023136"/>
    </source>
</evidence>
<evidence type="ECO:0000256" key="1">
    <source>
        <dbReference type="ARBA" id="ARBA00004651"/>
    </source>
</evidence>
<feature type="transmembrane region" description="Helical" evidence="8">
    <location>
        <begin position="366"/>
        <end position="388"/>
    </location>
</feature>
<gene>
    <name evidence="10" type="ORF">PGLA_11025</name>
</gene>
<feature type="transmembrane region" description="Helical" evidence="8">
    <location>
        <begin position="203"/>
        <end position="225"/>
    </location>
</feature>
<dbReference type="Gene3D" id="3.40.1710.10">
    <property type="entry name" value="abc type-2 transporter like domain"/>
    <property type="match status" value="1"/>
</dbReference>
<evidence type="ECO:0000256" key="8">
    <source>
        <dbReference type="SAM" id="Phobius"/>
    </source>
</evidence>
<organism evidence="10 11">
    <name type="scientific">Paenibacillus glacialis</name>
    <dbReference type="NCBI Taxonomy" id="494026"/>
    <lineage>
        <taxon>Bacteria</taxon>
        <taxon>Bacillati</taxon>
        <taxon>Bacillota</taxon>
        <taxon>Bacilli</taxon>
        <taxon>Bacillales</taxon>
        <taxon>Paenibacillaceae</taxon>
        <taxon>Paenibacillus</taxon>
    </lineage>
</organism>
<keyword evidence="7 8" id="KW-0472">Membrane</keyword>
<evidence type="ECO:0000256" key="3">
    <source>
        <dbReference type="ARBA" id="ARBA00022448"/>
    </source>
</evidence>
<dbReference type="RefSeq" id="WP_068532484.1">
    <property type="nucleotide sequence ID" value="NZ_LVJH01000017.1"/>
</dbReference>
<dbReference type="OrthoDB" id="1952619at2"/>
<keyword evidence="11" id="KW-1185">Reference proteome</keyword>
<dbReference type="PANTHER" id="PTHR30294">
    <property type="entry name" value="MEMBRANE COMPONENT OF ABC TRANSPORTER YHHJ-RELATED"/>
    <property type="match status" value="1"/>
</dbReference>
<dbReference type="InterPro" id="IPR047817">
    <property type="entry name" value="ABC2_TM_bact-type"/>
</dbReference>
<keyword evidence="6 8" id="KW-1133">Transmembrane helix</keyword>
<comment type="caution">
    <text evidence="10">The sequence shown here is derived from an EMBL/GenBank/DDBJ whole genome shotgun (WGS) entry which is preliminary data.</text>
</comment>
<name>A0A168L7E8_9BACL</name>
<feature type="transmembrane region" description="Helical" evidence="8">
    <location>
        <begin position="282"/>
        <end position="306"/>
    </location>
</feature>
<protein>
    <recommendedName>
        <fullName evidence="9">ABC transmembrane type-2 domain-containing protein</fullName>
    </recommendedName>
</protein>
<evidence type="ECO:0000256" key="6">
    <source>
        <dbReference type="ARBA" id="ARBA00022989"/>
    </source>
</evidence>
<feature type="transmembrane region" description="Helical" evidence="8">
    <location>
        <begin position="246"/>
        <end position="270"/>
    </location>
</feature>
<evidence type="ECO:0000313" key="10">
    <source>
        <dbReference type="EMBL" id="OAB42979.1"/>
    </source>
</evidence>
<comment type="similarity">
    <text evidence="2">Belongs to the ABC-2 integral membrane protein family.</text>
</comment>
<dbReference type="EMBL" id="LVJH01000017">
    <property type="protein sequence ID" value="OAB42979.1"/>
    <property type="molecule type" value="Genomic_DNA"/>
</dbReference>
<evidence type="ECO:0000256" key="5">
    <source>
        <dbReference type="ARBA" id="ARBA00022692"/>
    </source>
</evidence>
<feature type="transmembrane region" description="Helical" evidence="8">
    <location>
        <begin position="318"/>
        <end position="338"/>
    </location>
</feature>
<dbReference type="GO" id="GO:0005886">
    <property type="term" value="C:plasma membrane"/>
    <property type="evidence" value="ECO:0007669"/>
    <property type="project" value="UniProtKB-SubCell"/>
</dbReference>
<evidence type="ECO:0000313" key="11">
    <source>
        <dbReference type="Proteomes" id="UP000076967"/>
    </source>
</evidence>
<sequence>MNVWMIAWFELRRMFRARTVLINLFVLPLLLIFILGTALSTFFNADDKIHDLDPVKVAMVESVGNKGAVSSQLNTYLQSPDIVKMIIMQDVPTTEEAEKLLRSQKVDYVVTVPVDFDHQVMTGKEAKLELMLGSNRTANMVAGTVFDSFLDEINHGQSVAIVVGSMGLKQEVAVSSGSPSDAHSYVSVGKLNDAATSYSAAQYFAVAMLIMFLLYSGGTASDSLLNERENHTLYRLQSMPISHIQILVGKMIGSSIVAIAQTLVIITVSYVLYGTNWGQQPVLLAVTCMLLIFASMMIAAIVSLMSKSSSGASNFMQVLIVAMTFFSGGFLPIPVGFIQNIGEFTLNHWGMKSILQIMLHGNISEIISSIGMLAGICAALLAVTAIVYRKVGYHA</sequence>
<keyword evidence="4" id="KW-1003">Cell membrane</keyword>
<dbReference type="InterPro" id="IPR013525">
    <property type="entry name" value="ABC2_TM"/>
</dbReference>
<dbReference type="InterPro" id="IPR051449">
    <property type="entry name" value="ABC-2_transporter_component"/>
</dbReference>
<dbReference type="Pfam" id="PF12698">
    <property type="entry name" value="ABC2_membrane_3"/>
    <property type="match status" value="1"/>
</dbReference>
<evidence type="ECO:0000256" key="4">
    <source>
        <dbReference type="ARBA" id="ARBA00022475"/>
    </source>
</evidence>
<dbReference type="AlphaFoldDB" id="A0A168L7E8"/>
<evidence type="ECO:0000259" key="9">
    <source>
        <dbReference type="PROSITE" id="PS51012"/>
    </source>
</evidence>
<dbReference type="STRING" id="494026.PGLA_11025"/>
<feature type="domain" description="ABC transmembrane type-2" evidence="9">
    <location>
        <begin position="170"/>
        <end position="391"/>
    </location>
</feature>
<dbReference type="PANTHER" id="PTHR30294:SF29">
    <property type="entry name" value="MULTIDRUG ABC TRANSPORTER PERMEASE YBHS-RELATED"/>
    <property type="match status" value="1"/>
</dbReference>
<accession>A0A168L7E8</accession>
<keyword evidence="5 8" id="KW-0812">Transmembrane</keyword>
<keyword evidence="3" id="KW-0813">Transport</keyword>
<comment type="subcellular location">
    <subcellularLocation>
        <location evidence="1">Cell membrane</location>
        <topology evidence="1">Multi-pass membrane protein</topology>
    </subcellularLocation>
</comment>